<proteinExistence type="predicted"/>
<dbReference type="Pfam" id="PF13952">
    <property type="entry name" value="DUF4216"/>
    <property type="match status" value="1"/>
</dbReference>
<reference evidence="3" key="1">
    <citation type="submission" date="2020-06" db="EMBL/GenBank/DDBJ databases">
        <authorList>
            <person name="Li T."/>
            <person name="Hu X."/>
            <person name="Zhang T."/>
            <person name="Song X."/>
            <person name="Zhang H."/>
            <person name="Dai N."/>
            <person name="Sheng W."/>
            <person name="Hou X."/>
            <person name="Wei L."/>
        </authorList>
    </citation>
    <scope>NUCLEOTIDE SEQUENCE</scope>
    <source>
        <strain evidence="3">G01</strain>
        <tissue evidence="3">Leaf</tissue>
    </source>
</reference>
<accession>A0AAW2LZG3</accession>
<organism evidence="3">
    <name type="scientific">Sesamum angustifolium</name>
    <dbReference type="NCBI Taxonomy" id="2727405"/>
    <lineage>
        <taxon>Eukaryota</taxon>
        <taxon>Viridiplantae</taxon>
        <taxon>Streptophyta</taxon>
        <taxon>Embryophyta</taxon>
        <taxon>Tracheophyta</taxon>
        <taxon>Spermatophyta</taxon>
        <taxon>Magnoliopsida</taxon>
        <taxon>eudicotyledons</taxon>
        <taxon>Gunneridae</taxon>
        <taxon>Pentapetalae</taxon>
        <taxon>asterids</taxon>
        <taxon>lamiids</taxon>
        <taxon>Lamiales</taxon>
        <taxon>Pedaliaceae</taxon>
        <taxon>Sesamum</taxon>
    </lineage>
</organism>
<feature type="region of interest" description="Disordered" evidence="1">
    <location>
        <begin position="306"/>
        <end position="338"/>
    </location>
</feature>
<evidence type="ECO:0000259" key="2">
    <source>
        <dbReference type="Pfam" id="PF13952"/>
    </source>
</evidence>
<dbReference type="PANTHER" id="PTHR48258:SF4">
    <property type="entry name" value="DUF4216 DOMAIN-CONTAINING PROTEIN"/>
    <property type="match status" value="1"/>
</dbReference>
<sequence>MMPKGVYTVSKEQKRKIGEWITHIKFSYGYVSNLARCVNIKELRLHGMKSYDCHVFMSKLIPIALCEMLLESVWSGLTEVSLLFQILCSTMLDVNKVKSNFNYTDNELWKLHYWVPTTEVPTFTCYLVNDYNFHTERHSVGKSTMSYGVCVKNSSYTNTDSDFYGILEEIIQLDYPLIPNMHITLFKCRWVDPVRGMKVHPCYQLVDVNFKKVYQKNETFILEQQAVQVYYTTYPIMKRDKGDWMTICKTKARRVIDDSRWTEVAFQEDKTIPSPQVVTDNHNYELHGPNYIQLVVELSIANQQGAGTSGSAQCESGDKSDKDNFDENYETEEDNNYD</sequence>
<dbReference type="AlphaFoldDB" id="A0AAW2LZG3"/>
<gene>
    <name evidence="3" type="ORF">Sangu_1976400</name>
</gene>
<dbReference type="InterPro" id="IPR025312">
    <property type="entry name" value="DUF4216"/>
</dbReference>
<feature type="compositionally biased region" description="Acidic residues" evidence="1">
    <location>
        <begin position="326"/>
        <end position="338"/>
    </location>
</feature>
<dbReference type="PANTHER" id="PTHR48258">
    <property type="entry name" value="DUF4218 DOMAIN-CONTAINING PROTEIN-RELATED"/>
    <property type="match status" value="1"/>
</dbReference>
<comment type="caution">
    <text evidence="3">The sequence shown here is derived from an EMBL/GenBank/DDBJ whole genome shotgun (WGS) entry which is preliminary data.</text>
</comment>
<evidence type="ECO:0000256" key="1">
    <source>
        <dbReference type="SAM" id="MobiDB-lite"/>
    </source>
</evidence>
<feature type="domain" description="DUF4216" evidence="2">
    <location>
        <begin position="171"/>
        <end position="244"/>
    </location>
</feature>
<dbReference type="EMBL" id="JACGWK010000012">
    <property type="protein sequence ID" value="KAL0323571.1"/>
    <property type="molecule type" value="Genomic_DNA"/>
</dbReference>
<name>A0AAW2LZG3_9LAMI</name>
<reference evidence="3" key="2">
    <citation type="journal article" date="2024" name="Plant">
        <title>Genomic evolution and insights into agronomic trait innovations of Sesamum species.</title>
        <authorList>
            <person name="Miao H."/>
            <person name="Wang L."/>
            <person name="Qu L."/>
            <person name="Liu H."/>
            <person name="Sun Y."/>
            <person name="Le M."/>
            <person name="Wang Q."/>
            <person name="Wei S."/>
            <person name="Zheng Y."/>
            <person name="Lin W."/>
            <person name="Duan Y."/>
            <person name="Cao H."/>
            <person name="Xiong S."/>
            <person name="Wang X."/>
            <person name="Wei L."/>
            <person name="Li C."/>
            <person name="Ma Q."/>
            <person name="Ju M."/>
            <person name="Zhao R."/>
            <person name="Li G."/>
            <person name="Mu C."/>
            <person name="Tian Q."/>
            <person name="Mei H."/>
            <person name="Zhang T."/>
            <person name="Gao T."/>
            <person name="Zhang H."/>
        </authorList>
    </citation>
    <scope>NUCLEOTIDE SEQUENCE</scope>
    <source>
        <strain evidence="3">G01</strain>
    </source>
</reference>
<protein>
    <recommendedName>
        <fullName evidence="2">DUF4216 domain-containing protein</fullName>
    </recommendedName>
</protein>
<evidence type="ECO:0000313" key="3">
    <source>
        <dbReference type="EMBL" id="KAL0323571.1"/>
    </source>
</evidence>
<feature type="compositionally biased region" description="Basic and acidic residues" evidence="1">
    <location>
        <begin position="316"/>
        <end position="325"/>
    </location>
</feature>